<name>A0A383DJK0_9ZZZZ</name>
<evidence type="ECO:0000256" key="1">
    <source>
        <dbReference type="SAM" id="Phobius"/>
    </source>
</evidence>
<keyword evidence="1" id="KW-0472">Membrane</keyword>
<reference evidence="2" key="1">
    <citation type="submission" date="2018-05" db="EMBL/GenBank/DDBJ databases">
        <authorList>
            <person name="Lanie J.A."/>
            <person name="Ng W.-L."/>
            <person name="Kazmierczak K.M."/>
            <person name="Andrzejewski T.M."/>
            <person name="Davidsen T.M."/>
            <person name="Wayne K.J."/>
            <person name="Tettelin H."/>
            <person name="Glass J.I."/>
            <person name="Rusch D."/>
            <person name="Podicherti R."/>
            <person name="Tsui H.-C.T."/>
            <person name="Winkler M.E."/>
        </authorList>
    </citation>
    <scope>NUCLEOTIDE SEQUENCE</scope>
</reference>
<accession>A0A383DJK0</accession>
<keyword evidence="1" id="KW-0812">Transmembrane</keyword>
<evidence type="ECO:0000313" key="2">
    <source>
        <dbReference type="EMBL" id="SVE44642.1"/>
    </source>
</evidence>
<dbReference type="AlphaFoldDB" id="A0A383DJK0"/>
<keyword evidence="1" id="KW-1133">Transmembrane helix</keyword>
<sequence length="100" mass="11893">MPFIGLLNNDLHYITFIYIYVLIRAIVYIVKDNCIRLANKNKGSFLIEDSPIRANKTWIKDVMRVVQLLQNYNDDIKEIMYIVGNDMVEIPRMLEQGKWR</sequence>
<protein>
    <submittedName>
        <fullName evidence="2">Uncharacterized protein</fullName>
    </submittedName>
</protein>
<gene>
    <name evidence="2" type="ORF">METZ01_LOCUS497496</name>
</gene>
<proteinExistence type="predicted"/>
<organism evidence="2">
    <name type="scientific">marine metagenome</name>
    <dbReference type="NCBI Taxonomy" id="408172"/>
    <lineage>
        <taxon>unclassified sequences</taxon>
        <taxon>metagenomes</taxon>
        <taxon>ecological metagenomes</taxon>
    </lineage>
</organism>
<feature type="transmembrane region" description="Helical" evidence="1">
    <location>
        <begin position="12"/>
        <end position="30"/>
    </location>
</feature>
<dbReference type="EMBL" id="UINC01217859">
    <property type="protein sequence ID" value="SVE44642.1"/>
    <property type="molecule type" value="Genomic_DNA"/>
</dbReference>